<evidence type="ECO:0000256" key="1">
    <source>
        <dbReference type="ARBA" id="ARBA00001695"/>
    </source>
</evidence>
<dbReference type="GO" id="GO:0030247">
    <property type="term" value="F:polysaccharide binding"/>
    <property type="evidence" value="ECO:0007669"/>
    <property type="project" value="UniProtKB-ARBA"/>
</dbReference>
<evidence type="ECO:0000256" key="4">
    <source>
        <dbReference type="ARBA" id="ARBA00022801"/>
    </source>
</evidence>
<keyword evidence="5 7" id="KW-0326">Glycosidase</keyword>
<dbReference type="InterPro" id="IPR017853">
    <property type="entry name" value="GH"/>
</dbReference>
<dbReference type="FunFam" id="3.20.20.80:FF:000077">
    <property type="entry name" value="Arabinogalactan endo-beta-1,4-galactanase"/>
    <property type="match status" value="1"/>
</dbReference>
<dbReference type="EMBL" id="KQ964279">
    <property type="protein sequence ID" value="KXJ85555.1"/>
    <property type="molecule type" value="Genomic_DNA"/>
</dbReference>
<dbReference type="AlphaFoldDB" id="A0A136IKV9"/>
<dbReference type="InterPro" id="IPR011683">
    <property type="entry name" value="Glyco_hydro_53"/>
</dbReference>
<sequence>MLFKNLASFAWTVTGTLAALTYRGVDWSSVTVEERAGIQYKTASGQAQPLEKILAASGVNTVRQRVWVNPSNGDYNLNYNLNLARRAKAAGLGVYLDLHFSDTWADPAHQTIPRGWPTDIDNLSWRLYNYTLDVSNQFASAGITPTIISIGNEIRAGLLWNTGKEGNYYNIARLLHSASAGIKDSRLNPKPRIMIHLDNGWNLGQQNYFYQQTLAAGPLLTSDFDMMGVSYYPFYNSAATLASLKSTLASMANSWNKEIVVAETDWPTSCPSPAYAFPSDLKSIPFSAAGQTQFVQKVAQVVAGTRNGKGLFYWEPAWMNNQALGSSCPSNTMFAWPGTALSSLSVFQTI</sequence>
<dbReference type="SUPFAM" id="SSF51445">
    <property type="entry name" value="(Trans)glycosidases"/>
    <property type="match status" value="1"/>
</dbReference>
<keyword evidence="7" id="KW-0732">Signal</keyword>
<dbReference type="GO" id="GO:0031218">
    <property type="term" value="F:arabinogalactan endo-1,4-beta-galactosidase activity"/>
    <property type="evidence" value="ECO:0007669"/>
    <property type="project" value="UniProtKB-EC"/>
</dbReference>
<evidence type="ECO:0000256" key="5">
    <source>
        <dbReference type="ARBA" id="ARBA00023295"/>
    </source>
</evidence>
<keyword evidence="4 7" id="KW-0378">Hydrolase</keyword>
<comment type="similarity">
    <text evidence="2 7">Belongs to the glycosyl hydrolase 53 family.</text>
</comment>
<protein>
    <recommendedName>
        <fullName evidence="6 7">Arabinogalactan endo-beta-1,4-galactanase</fullName>
        <ecNumber evidence="3 7">3.2.1.89</ecNumber>
    </recommendedName>
</protein>
<dbReference type="GO" id="GO:0045490">
    <property type="term" value="P:pectin catabolic process"/>
    <property type="evidence" value="ECO:0007669"/>
    <property type="project" value="TreeGrafter"/>
</dbReference>
<dbReference type="OrthoDB" id="110914at2759"/>
<evidence type="ECO:0000256" key="3">
    <source>
        <dbReference type="ARBA" id="ARBA00012556"/>
    </source>
</evidence>
<feature type="signal peptide" evidence="7">
    <location>
        <begin position="1"/>
        <end position="18"/>
    </location>
</feature>
<evidence type="ECO:0000256" key="2">
    <source>
        <dbReference type="ARBA" id="ARBA00010687"/>
    </source>
</evidence>
<accession>A0A136IKV9</accession>
<evidence type="ECO:0000313" key="8">
    <source>
        <dbReference type="EMBL" id="KXJ85555.1"/>
    </source>
</evidence>
<feature type="chain" id="PRO_5007230140" description="Arabinogalactan endo-beta-1,4-galactanase" evidence="7">
    <location>
        <begin position="19"/>
        <end position="350"/>
    </location>
</feature>
<dbReference type="PANTHER" id="PTHR34983">
    <property type="entry name" value="ARABINOGALACTAN ENDO-BETA-1,4-GALACTANASE A"/>
    <property type="match status" value="1"/>
</dbReference>
<dbReference type="GO" id="GO:0015926">
    <property type="term" value="F:glucosidase activity"/>
    <property type="evidence" value="ECO:0007669"/>
    <property type="project" value="InterPro"/>
</dbReference>
<dbReference type="EC" id="3.2.1.89" evidence="3 7"/>
<evidence type="ECO:0000313" key="9">
    <source>
        <dbReference type="Proteomes" id="UP000070501"/>
    </source>
</evidence>
<organism evidence="8 9">
    <name type="scientific">Microdochium bolleyi</name>
    <dbReference type="NCBI Taxonomy" id="196109"/>
    <lineage>
        <taxon>Eukaryota</taxon>
        <taxon>Fungi</taxon>
        <taxon>Dikarya</taxon>
        <taxon>Ascomycota</taxon>
        <taxon>Pezizomycotina</taxon>
        <taxon>Sordariomycetes</taxon>
        <taxon>Xylariomycetidae</taxon>
        <taxon>Xylariales</taxon>
        <taxon>Microdochiaceae</taxon>
        <taxon>Microdochium</taxon>
    </lineage>
</organism>
<comment type="catalytic activity">
    <reaction evidence="1 7">
        <text>The enzyme specifically hydrolyzes (1-&gt;4)-beta-D-galactosidic linkages in type I arabinogalactans.</text>
        <dbReference type="EC" id="3.2.1.89"/>
    </reaction>
</comment>
<evidence type="ECO:0000256" key="6">
    <source>
        <dbReference type="ARBA" id="ARBA00068680"/>
    </source>
</evidence>
<reference evidence="9" key="1">
    <citation type="submission" date="2016-02" db="EMBL/GenBank/DDBJ databases">
        <title>Draft genome sequence of Microdochium bolleyi, a fungal endophyte of beachgrass.</title>
        <authorList>
            <consortium name="DOE Joint Genome Institute"/>
            <person name="David A.S."/>
            <person name="May G."/>
            <person name="Haridas S."/>
            <person name="Lim J."/>
            <person name="Wang M."/>
            <person name="Labutti K."/>
            <person name="Lipzen A."/>
            <person name="Barry K."/>
            <person name="Grigoriev I.V."/>
        </authorList>
    </citation>
    <scope>NUCLEOTIDE SEQUENCE [LARGE SCALE GENOMIC DNA]</scope>
    <source>
        <strain evidence="9">J235TASD1</strain>
    </source>
</reference>
<keyword evidence="9" id="KW-1185">Reference proteome</keyword>
<dbReference type="Pfam" id="PF07745">
    <property type="entry name" value="Glyco_hydro_53"/>
    <property type="match status" value="1"/>
</dbReference>
<gene>
    <name evidence="8" type="ORF">Micbo1qcDRAFT_209875</name>
</gene>
<dbReference type="PANTHER" id="PTHR34983:SF1">
    <property type="entry name" value="ARABINOGALACTAN ENDO-BETA-1,4-GALACTANASE A"/>
    <property type="match status" value="1"/>
</dbReference>
<evidence type="ECO:0000256" key="7">
    <source>
        <dbReference type="RuleBase" id="RU361192"/>
    </source>
</evidence>
<dbReference type="GO" id="GO:0016998">
    <property type="term" value="P:cell wall macromolecule catabolic process"/>
    <property type="evidence" value="ECO:0007669"/>
    <property type="project" value="UniProtKB-ARBA"/>
</dbReference>
<proteinExistence type="inferred from homology"/>
<dbReference type="Gene3D" id="3.20.20.80">
    <property type="entry name" value="Glycosidases"/>
    <property type="match status" value="1"/>
</dbReference>
<dbReference type="Proteomes" id="UP000070501">
    <property type="component" value="Unassembled WGS sequence"/>
</dbReference>
<dbReference type="STRING" id="196109.A0A136IKV9"/>
<name>A0A136IKV9_9PEZI</name>
<dbReference type="InParanoid" id="A0A136IKV9"/>